<protein>
    <submittedName>
        <fullName evidence="4">Uncharacterized protein</fullName>
    </submittedName>
</protein>
<sequence>MSGKCGNCDCSDVSQCTKKGNSLVIVETEKSYDTVVMDAPAAENGGKCKCGTTCSCIDCKCGN</sequence>
<name>A0A2P6QAT3_ROSCH</name>
<proteinExistence type="inferred from homology"/>
<dbReference type="AlphaFoldDB" id="A0A2P6QAT3"/>
<dbReference type="GO" id="GO:0008270">
    <property type="term" value="F:zinc ion binding"/>
    <property type="evidence" value="ECO:0007669"/>
    <property type="project" value="InterPro"/>
</dbReference>
<dbReference type="GO" id="GO:0006878">
    <property type="term" value="P:intracellular copper ion homeostasis"/>
    <property type="evidence" value="ECO:0007669"/>
    <property type="project" value="InterPro"/>
</dbReference>
<dbReference type="EMBL" id="PDCK01000043">
    <property type="protein sequence ID" value="PRQ31280.1"/>
    <property type="molecule type" value="Genomic_DNA"/>
</dbReference>
<dbReference type="InterPro" id="IPR044671">
    <property type="entry name" value="MT3"/>
</dbReference>
<dbReference type="PANTHER" id="PTHR33357:SF3">
    <property type="entry name" value="METALLOTHIONEIN-LIKE PROTEIN 3"/>
    <property type="match status" value="1"/>
</dbReference>
<dbReference type="Proteomes" id="UP000238479">
    <property type="component" value="Chromosome 5"/>
</dbReference>
<organism evidence="4 5">
    <name type="scientific">Rosa chinensis</name>
    <name type="common">China rose</name>
    <dbReference type="NCBI Taxonomy" id="74649"/>
    <lineage>
        <taxon>Eukaryota</taxon>
        <taxon>Viridiplantae</taxon>
        <taxon>Streptophyta</taxon>
        <taxon>Embryophyta</taxon>
        <taxon>Tracheophyta</taxon>
        <taxon>Spermatophyta</taxon>
        <taxon>Magnoliopsida</taxon>
        <taxon>eudicotyledons</taxon>
        <taxon>Gunneridae</taxon>
        <taxon>Pentapetalae</taxon>
        <taxon>rosids</taxon>
        <taxon>fabids</taxon>
        <taxon>Rosales</taxon>
        <taxon>Rosaceae</taxon>
        <taxon>Rosoideae</taxon>
        <taxon>Rosoideae incertae sedis</taxon>
        <taxon>Rosa</taxon>
    </lineage>
</organism>
<gene>
    <name evidence="4" type="ORF">RchiOBHm_Chr5g0033741</name>
</gene>
<keyword evidence="3" id="KW-0480">Metal-thiolate cluster</keyword>
<comment type="similarity">
    <text evidence="1">Belongs to the metallothionein superfamily. Type 15 family.</text>
</comment>
<reference evidence="4 5" key="1">
    <citation type="journal article" date="2018" name="Nat. Genet.">
        <title>The Rosa genome provides new insights in the design of modern roses.</title>
        <authorList>
            <person name="Bendahmane M."/>
        </authorList>
    </citation>
    <scope>NUCLEOTIDE SEQUENCE [LARGE SCALE GENOMIC DNA]</scope>
    <source>
        <strain evidence="5">cv. Old Blush</strain>
    </source>
</reference>
<dbReference type="Gramene" id="PRQ31280">
    <property type="protein sequence ID" value="PRQ31280"/>
    <property type="gene ID" value="RchiOBHm_Chr5g0033741"/>
</dbReference>
<dbReference type="PANTHER" id="PTHR33357">
    <property type="entry name" value="METALLOTHIONEIN-LIKE PROTEIN 3"/>
    <property type="match status" value="1"/>
</dbReference>
<dbReference type="GO" id="GO:0005507">
    <property type="term" value="F:copper ion binding"/>
    <property type="evidence" value="ECO:0007669"/>
    <property type="project" value="InterPro"/>
</dbReference>
<dbReference type="OMA" id="ASCTCVN"/>
<evidence type="ECO:0000313" key="5">
    <source>
        <dbReference type="Proteomes" id="UP000238479"/>
    </source>
</evidence>
<evidence type="ECO:0000313" key="4">
    <source>
        <dbReference type="EMBL" id="PRQ31280.1"/>
    </source>
</evidence>
<evidence type="ECO:0000256" key="1">
    <source>
        <dbReference type="ARBA" id="ARBA00005802"/>
    </source>
</evidence>
<keyword evidence="5" id="KW-1185">Reference proteome</keyword>
<keyword evidence="2" id="KW-0479">Metal-binding</keyword>
<accession>A0A2P6QAT3</accession>
<comment type="caution">
    <text evidence="4">The sequence shown here is derived from an EMBL/GenBank/DDBJ whole genome shotgun (WGS) entry which is preliminary data.</text>
</comment>
<evidence type="ECO:0000256" key="3">
    <source>
        <dbReference type="ARBA" id="ARBA00022851"/>
    </source>
</evidence>
<evidence type="ECO:0000256" key="2">
    <source>
        <dbReference type="ARBA" id="ARBA00022723"/>
    </source>
</evidence>